<dbReference type="KEGG" id="samy:DB32_004193"/>
<organism evidence="2 3">
    <name type="scientific">Sandaracinus amylolyticus</name>
    <dbReference type="NCBI Taxonomy" id="927083"/>
    <lineage>
        <taxon>Bacteria</taxon>
        <taxon>Pseudomonadati</taxon>
        <taxon>Myxococcota</taxon>
        <taxon>Polyangia</taxon>
        <taxon>Polyangiales</taxon>
        <taxon>Sandaracinaceae</taxon>
        <taxon>Sandaracinus</taxon>
    </lineage>
</organism>
<feature type="region of interest" description="Disordered" evidence="1">
    <location>
        <begin position="127"/>
        <end position="166"/>
    </location>
</feature>
<protein>
    <submittedName>
        <fullName evidence="2">Uncharacterized protein</fullName>
    </submittedName>
</protein>
<feature type="compositionally biased region" description="Basic and acidic residues" evidence="1">
    <location>
        <begin position="14"/>
        <end position="28"/>
    </location>
</feature>
<dbReference type="EMBL" id="CP011125">
    <property type="protein sequence ID" value="AKF07044.1"/>
    <property type="molecule type" value="Genomic_DNA"/>
</dbReference>
<accession>A0A0F6SFJ3</accession>
<gene>
    <name evidence="2" type="ORF">DB32_004193</name>
</gene>
<evidence type="ECO:0000256" key="1">
    <source>
        <dbReference type="SAM" id="MobiDB-lite"/>
    </source>
</evidence>
<dbReference type="Proteomes" id="UP000034883">
    <property type="component" value="Chromosome"/>
</dbReference>
<evidence type="ECO:0000313" key="2">
    <source>
        <dbReference type="EMBL" id="AKF07044.1"/>
    </source>
</evidence>
<dbReference type="STRING" id="927083.DB32_004193"/>
<feature type="region of interest" description="Disordered" evidence="1">
    <location>
        <begin position="1"/>
        <end position="111"/>
    </location>
</feature>
<proteinExistence type="predicted"/>
<reference evidence="2 3" key="1">
    <citation type="submission" date="2015-03" db="EMBL/GenBank/DDBJ databases">
        <title>Genome assembly of Sandaracinus amylolyticus DSM 53668.</title>
        <authorList>
            <person name="Sharma G."/>
            <person name="Subramanian S."/>
        </authorList>
    </citation>
    <scope>NUCLEOTIDE SEQUENCE [LARGE SCALE GENOMIC DNA]</scope>
    <source>
        <strain evidence="2 3">DSM 53668</strain>
    </source>
</reference>
<evidence type="ECO:0000313" key="3">
    <source>
        <dbReference type="Proteomes" id="UP000034883"/>
    </source>
</evidence>
<name>A0A0F6SFJ3_9BACT</name>
<feature type="compositionally biased region" description="Basic residues" evidence="1">
    <location>
        <begin position="29"/>
        <end position="39"/>
    </location>
</feature>
<feature type="compositionally biased region" description="Basic residues" evidence="1">
    <location>
        <begin position="49"/>
        <end position="65"/>
    </location>
</feature>
<dbReference type="AlphaFoldDB" id="A0A0F6SFJ3"/>
<keyword evidence="3" id="KW-1185">Reference proteome</keyword>
<sequence>MRAGLRALRPLDGIARDERDGGGEETTRRQRRPASRRARGGTARGVTLGRRRAVVGRRAHRRRERKPATPLRRAQTDGALGEIPGGPQSRARPLRRSTIGARDRRARSPIPESIRACVSLGDRFQNRFLGSRTPNDRFRSRSPASRTTNDRFRNRPPGSRAPKDRF</sequence>